<evidence type="ECO:0000259" key="6">
    <source>
        <dbReference type="Pfam" id="PF02631"/>
    </source>
</evidence>
<evidence type="ECO:0000256" key="4">
    <source>
        <dbReference type="ARBA" id="ARBA00022490"/>
    </source>
</evidence>
<feature type="domain" description="RecX second three-helical" evidence="6">
    <location>
        <begin position="91"/>
        <end position="132"/>
    </location>
</feature>
<dbReference type="HAMAP" id="MF_01114">
    <property type="entry name" value="RecX"/>
    <property type="match status" value="1"/>
</dbReference>
<organism evidence="9 10">
    <name type="scientific">Arcanobacterium bovis</name>
    <dbReference type="NCBI Taxonomy" id="2529275"/>
    <lineage>
        <taxon>Bacteria</taxon>
        <taxon>Bacillati</taxon>
        <taxon>Actinomycetota</taxon>
        <taxon>Actinomycetes</taxon>
        <taxon>Actinomycetales</taxon>
        <taxon>Actinomycetaceae</taxon>
        <taxon>Arcanobacterium</taxon>
    </lineage>
</organism>
<feature type="domain" description="RecX third three-helical" evidence="7">
    <location>
        <begin position="139"/>
        <end position="185"/>
    </location>
</feature>
<evidence type="ECO:0000256" key="2">
    <source>
        <dbReference type="ARBA" id="ARBA00009695"/>
    </source>
</evidence>
<dbReference type="RefSeq" id="WP_131279694.1">
    <property type="nucleotide sequence ID" value="NZ_JBHSLR010000009.1"/>
</dbReference>
<dbReference type="Gene3D" id="1.10.10.10">
    <property type="entry name" value="Winged helix-like DNA-binding domain superfamily/Winged helix DNA-binding domain"/>
    <property type="match status" value="3"/>
</dbReference>
<dbReference type="GO" id="GO:0006282">
    <property type="term" value="P:regulation of DNA repair"/>
    <property type="evidence" value="ECO:0007669"/>
    <property type="project" value="UniProtKB-UniRule"/>
</dbReference>
<name>A0A4Q9V145_9ACTO</name>
<comment type="subcellular location">
    <subcellularLocation>
        <location evidence="1 5">Cytoplasm</location>
    </subcellularLocation>
</comment>
<dbReference type="PANTHER" id="PTHR33602:SF1">
    <property type="entry name" value="REGULATORY PROTEIN RECX FAMILY PROTEIN"/>
    <property type="match status" value="1"/>
</dbReference>
<dbReference type="InterPro" id="IPR053926">
    <property type="entry name" value="RecX_HTH_1st"/>
</dbReference>
<dbReference type="Pfam" id="PF02631">
    <property type="entry name" value="RecX_HTH2"/>
    <property type="match status" value="1"/>
</dbReference>
<feature type="domain" description="RecX first three-helical" evidence="8">
    <location>
        <begin position="45"/>
        <end position="83"/>
    </location>
</feature>
<reference evidence="9 10" key="1">
    <citation type="submission" date="2019-02" db="EMBL/GenBank/DDBJ databases">
        <title>Arcanobacterium bovis sp. nov., isolated from the milk of a cow with mastitis.</title>
        <authorList>
            <person name="Sammra O."/>
            <person name="Foster G."/>
            <person name="Hassan A."/>
            <person name="Alssahen M."/>
            <person name="Laemmler C."/>
            <person name="Borowiak M."/>
            <person name="Malorny B."/>
            <person name="Abdulmawjood A."/>
        </authorList>
    </citation>
    <scope>NUCLEOTIDE SEQUENCE [LARGE SCALE GENOMIC DNA]</scope>
    <source>
        <strain evidence="9 10">C605018/01/1</strain>
    </source>
</reference>
<evidence type="ECO:0000256" key="3">
    <source>
        <dbReference type="ARBA" id="ARBA00018111"/>
    </source>
</evidence>
<dbReference type="InterPro" id="IPR053924">
    <property type="entry name" value="RecX_HTH_2nd"/>
</dbReference>
<evidence type="ECO:0000256" key="1">
    <source>
        <dbReference type="ARBA" id="ARBA00004496"/>
    </source>
</evidence>
<dbReference type="Pfam" id="PF21981">
    <property type="entry name" value="RecX_HTH3"/>
    <property type="match status" value="1"/>
</dbReference>
<dbReference type="InterPro" id="IPR053925">
    <property type="entry name" value="RecX_HTH_3rd"/>
</dbReference>
<dbReference type="AlphaFoldDB" id="A0A4Q9V145"/>
<evidence type="ECO:0000259" key="8">
    <source>
        <dbReference type="Pfam" id="PF21982"/>
    </source>
</evidence>
<protein>
    <recommendedName>
        <fullName evidence="3 5">Regulatory protein RecX</fullName>
    </recommendedName>
</protein>
<evidence type="ECO:0000259" key="7">
    <source>
        <dbReference type="Pfam" id="PF21981"/>
    </source>
</evidence>
<dbReference type="Pfam" id="PF21982">
    <property type="entry name" value="RecX_HTH1"/>
    <property type="match status" value="1"/>
</dbReference>
<sequence length="197" mass="22795">MVDYAEEADFVRGKRRKKRLSPHEINERRQARNAARTEDEWYALARDVVYRQLAMSDRSEKQLRDALARRDVPEAISEATIKKFRDSGLIDDSKYALAFVRLRAVEKSTSRRKLREELRNRGISGQLAEQALAQVTDTDEYNSAVELVRKKMRASARLEPDVARRRIYGALARRGFSSETIRKAMECAHTDAESDYL</sequence>
<evidence type="ECO:0000256" key="5">
    <source>
        <dbReference type="HAMAP-Rule" id="MF_01114"/>
    </source>
</evidence>
<comment type="similarity">
    <text evidence="2 5">Belongs to the RecX family.</text>
</comment>
<dbReference type="EMBL" id="SJDT01000002">
    <property type="protein sequence ID" value="TBW22743.1"/>
    <property type="molecule type" value="Genomic_DNA"/>
</dbReference>
<gene>
    <name evidence="5" type="primary">recX</name>
    <name evidence="9" type="ORF">EZJ44_02185</name>
</gene>
<proteinExistence type="inferred from homology"/>
<comment type="function">
    <text evidence="5">Modulates RecA activity.</text>
</comment>
<dbReference type="GO" id="GO:0005737">
    <property type="term" value="C:cytoplasm"/>
    <property type="evidence" value="ECO:0007669"/>
    <property type="project" value="UniProtKB-SubCell"/>
</dbReference>
<dbReference type="Proteomes" id="UP000293036">
    <property type="component" value="Unassembled WGS sequence"/>
</dbReference>
<keyword evidence="10" id="KW-1185">Reference proteome</keyword>
<evidence type="ECO:0000313" key="9">
    <source>
        <dbReference type="EMBL" id="TBW22743.1"/>
    </source>
</evidence>
<comment type="caution">
    <text evidence="9">The sequence shown here is derived from an EMBL/GenBank/DDBJ whole genome shotgun (WGS) entry which is preliminary data.</text>
</comment>
<evidence type="ECO:0000313" key="10">
    <source>
        <dbReference type="Proteomes" id="UP000293036"/>
    </source>
</evidence>
<dbReference type="PANTHER" id="PTHR33602">
    <property type="entry name" value="REGULATORY PROTEIN RECX FAMILY PROTEIN"/>
    <property type="match status" value="1"/>
</dbReference>
<dbReference type="InterPro" id="IPR036388">
    <property type="entry name" value="WH-like_DNA-bd_sf"/>
</dbReference>
<dbReference type="InterPro" id="IPR003783">
    <property type="entry name" value="Regulatory_RecX"/>
</dbReference>
<keyword evidence="4 5" id="KW-0963">Cytoplasm</keyword>
<accession>A0A4Q9V145</accession>
<dbReference type="OrthoDB" id="5244465at2"/>